<evidence type="ECO:0000256" key="3">
    <source>
        <dbReference type="ARBA" id="ARBA00022448"/>
    </source>
</evidence>
<dbReference type="PANTHER" id="PTHR43829:SF8">
    <property type="entry name" value="AQUAPORIN"/>
    <property type="match status" value="1"/>
</dbReference>
<comment type="similarity">
    <text evidence="2 8">Belongs to the MIP/aquaporin (TC 1.A.8) family.</text>
</comment>
<name>A0A0B1SLK8_OESDE</name>
<dbReference type="Gene3D" id="1.20.1080.10">
    <property type="entry name" value="Glycerol uptake facilitator protein"/>
    <property type="match status" value="1"/>
</dbReference>
<keyword evidence="4 8" id="KW-0812">Transmembrane</keyword>
<comment type="subcellular location">
    <subcellularLocation>
        <location evidence="1">Membrane</location>
        <topology evidence="1">Multi-pass membrane protein</topology>
    </subcellularLocation>
</comment>
<evidence type="ECO:0000256" key="5">
    <source>
        <dbReference type="ARBA" id="ARBA00022989"/>
    </source>
</evidence>
<dbReference type="SUPFAM" id="SSF81338">
    <property type="entry name" value="Aquaporin-like"/>
    <property type="match status" value="1"/>
</dbReference>
<feature type="transmembrane region" description="Helical" evidence="9">
    <location>
        <begin position="58"/>
        <end position="76"/>
    </location>
</feature>
<evidence type="ECO:0000256" key="6">
    <source>
        <dbReference type="ARBA" id="ARBA00023136"/>
    </source>
</evidence>
<reference evidence="10 11" key="1">
    <citation type="submission" date="2014-03" db="EMBL/GenBank/DDBJ databases">
        <title>Draft genome of the hookworm Oesophagostomum dentatum.</title>
        <authorList>
            <person name="Mitreva M."/>
        </authorList>
    </citation>
    <scope>NUCLEOTIDE SEQUENCE [LARGE SCALE GENOMIC DNA]</scope>
    <source>
        <strain evidence="10 11">OD-Hann</strain>
    </source>
</reference>
<keyword evidence="11" id="KW-1185">Reference proteome</keyword>
<dbReference type="InterPro" id="IPR050363">
    <property type="entry name" value="MIP/Aquaporin"/>
</dbReference>
<keyword evidence="3 8" id="KW-0813">Transport</keyword>
<dbReference type="Proteomes" id="UP000053660">
    <property type="component" value="Unassembled WGS sequence"/>
</dbReference>
<evidence type="ECO:0000256" key="2">
    <source>
        <dbReference type="ARBA" id="ARBA00006175"/>
    </source>
</evidence>
<dbReference type="Pfam" id="PF00230">
    <property type="entry name" value="MIP"/>
    <property type="match status" value="1"/>
</dbReference>
<evidence type="ECO:0000313" key="11">
    <source>
        <dbReference type="Proteomes" id="UP000053660"/>
    </source>
</evidence>
<evidence type="ECO:0000256" key="4">
    <source>
        <dbReference type="ARBA" id="ARBA00022692"/>
    </source>
</evidence>
<accession>A0A0B1SLK8</accession>
<dbReference type="InterPro" id="IPR000425">
    <property type="entry name" value="MIP"/>
</dbReference>
<dbReference type="GO" id="GO:0015250">
    <property type="term" value="F:water channel activity"/>
    <property type="evidence" value="ECO:0007669"/>
    <property type="project" value="TreeGrafter"/>
</dbReference>
<dbReference type="GO" id="GO:0016323">
    <property type="term" value="C:basolateral plasma membrane"/>
    <property type="evidence" value="ECO:0007669"/>
    <property type="project" value="TreeGrafter"/>
</dbReference>
<feature type="transmembrane region" description="Helical" evidence="9">
    <location>
        <begin position="138"/>
        <end position="157"/>
    </location>
</feature>
<dbReference type="AlphaFoldDB" id="A0A0B1SLK8"/>
<keyword evidence="6 9" id="KW-0472">Membrane</keyword>
<organism evidence="10 11">
    <name type="scientific">Oesophagostomum dentatum</name>
    <name type="common">Nodular worm</name>
    <dbReference type="NCBI Taxonomy" id="61180"/>
    <lineage>
        <taxon>Eukaryota</taxon>
        <taxon>Metazoa</taxon>
        <taxon>Ecdysozoa</taxon>
        <taxon>Nematoda</taxon>
        <taxon>Chromadorea</taxon>
        <taxon>Rhabditida</taxon>
        <taxon>Rhabditina</taxon>
        <taxon>Rhabditomorpha</taxon>
        <taxon>Strongyloidea</taxon>
        <taxon>Strongylidae</taxon>
        <taxon>Oesophagostomum</taxon>
    </lineage>
</organism>
<evidence type="ECO:0000313" key="10">
    <source>
        <dbReference type="EMBL" id="KHJ84771.1"/>
    </source>
</evidence>
<sequence>MLPVIDRLVSHYYCLYSISFSDSFDHYDNGIRSVLGPAGTGGVFCSYPAPYLNYFTPHLDQIVGTGILTFFLCVVIDERNRIPKVWHPMIFGFLVIMIGTAFGMNMGYPINPARDFGPRLFSLFTHGKEVFTTPYPSYFLAPIIGPLIGGPLGGWLYQISLGMHLPEVAPAEREEPTQEQEEKLLEKA</sequence>
<dbReference type="PANTHER" id="PTHR43829">
    <property type="entry name" value="AQUAPORIN OR AQUAGLYCEROPORIN RELATED"/>
    <property type="match status" value="1"/>
</dbReference>
<dbReference type="OrthoDB" id="3222at2759"/>
<dbReference type="GO" id="GO:0015254">
    <property type="term" value="F:glycerol channel activity"/>
    <property type="evidence" value="ECO:0007669"/>
    <property type="project" value="TreeGrafter"/>
</dbReference>
<evidence type="ECO:0000256" key="9">
    <source>
        <dbReference type="SAM" id="Phobius"/>
    </source>
</evidence>
<keyword evidence="5 9" id="KW-1133">Transmembrane helix</keyword>
<evidence type="ECO:0000256" key="7">
    <source>
        <dbReference type="ARBA" id="ARBA00045280"/>
    </source>
</evidence>
<gene>
    <name evidence="10" type="ORF">OESDEN_15512</name>
</gene>
<dbReference type="PRINTS" id="PR00783">
    <property type="entry name" value="MINTRINSICP"/>
</dbReference>
<proteinExistence type="inferred from homology"/>
<dbReference type="InterPro" id="IPR023271">
    <property type="entry name" value="Aquaporin-like"/>
</dbReference>
<evidence type="ECO:0000256" key="8">
    <source>
        <dbReference type="RuleBase" id="RU000477"/>
    </source>
</evidence>
<protein>
    <submittedName>
        <fullName evidence="10">Aquaglyceroporin 1 domain protein</fullName>
    </submittedName>
</protein>
<feature type="transmembrane region" description="Helical" evidence="9">
    <location>
        <begin position="88"/>
        <end position="108"/>
    </location>
</feature>
<evidence type="ECO:0000256" key="1">
    <source>
        <dbReference type="ARBA" id="ARBA00004141"/>
    </source>
</evidence>
<dbReference type="EMBL" id="KN566872">
    <property type="protein sequence ID" value="KHJ84771.1"/>
    <property type="molecule type" value="Genomic_DNA"/>
</dbReference>
<comment type="function">
    <text evidence="7">Aquaglyceroporin that may modulate the water content and osmolytes during anhydrobiosis.</text>
</comment>